<feature type="transmembrane region" description="Helical" evidence="8">
    <location>
        <begin position="329"/>
        <end position="348"/>
    </location>
</feature>
<feature type="domain" description="Major facilitator superfamily (MFS) profile" evidence="9">
    <location>
        <begin position="60"/>
        <end position="450"/>
    </location>
</feature>
<feature type="transmembrane region" description="Helical" evidence="8">
    <location>
        <begin position="391"/>
        <end position="411"/>
    </location>
</feature>
<reference evidence="11" key="1">
    <citation type="journal article" date="2015" name="Genome Announc.">
        <title>Draft genome sequence of Talaromyces cellulolyticus strain Y-94, a source of lignocellulosic biomass-degrading enzymes.</title>
        <authorList>
            <person name="Fujii T."/>
            <person name="Koike H."/>
            <person name="Sawayama S."/>
            <person name="Yano S."/>
            <person name="Inoue H."/>
        </authorList>
    </citation>
    <scope>NUCLEOTIDE SEQUENCE [LARGE SCALE GENOMIC DNA]</scope>
    <source>
        <strain evidence="11">Y-94</strain>
    </source>
</reference>
<dbReference type="PANTHER" id="PTHR11360:SF224">
    <property type="entry name" value="MAJOR FACILITATOR SUPERFAMILY (MFS) PROFILE DOMAIN-CONTAINING PROTEIN-RELATED"/>
    <property type="match status" value="1"/>
</dbReference>
<organism evidence="10 11">
    <name type="scientific">Talaromyces pinophilus</name>
    <name type="common">Penicillium pinophilum</name>
    <dbReference type="NCBI Taxonomy" id="128442"/>
    <lineage>
        <taxon>Eukaryota</taxon>
        <taxon>Fungi</taxon>
        <taxon>Dikarya</taxon>
        <taxon>Ascomycota</taxon>
        <taxon>Pezizomycotina</taxon>
        <taxon>Eurotiomycetes</taxon>
        <taxon>Eurotiomycetidae</taxon>
        <taxon>Eurotiales</taxon>
        <taxon>Trichocomaceae</taxon>
        <taxon>Talaromyces</taxon>
        <taxon>Talaromyces sect. Talaromyces</taxon>
    </lineage>
</organism>
<evidence type="ECO:0000313" key="10">
    <source>
        <dbReference type="EMBL" id="GAM35870.1"/>
    </source>
</evidence>
<feature type="transmembrane region" description="Helical" evidence="8">
    <location>
        <begin position="354"/>
        <end position="379"/>
    </location>
</feature>
<sequence>MPEENSENTVAASVADTQSPKDNEKDISPGGQETSNIVAEKPQAPPGPAPPQFADGGRAAWSTVAAGWCCMFVSLGWINSIGVFQTIYEEDQLRNYSSSTIAWINSLQTFIMFGGAPFFGKIFDGYGPRYLLLGGTLFHVFGLMMMSLGKEYYQFLLAQSICSGLGASAIFYSSTNSIATWFKKKRAMALGIASSGSACGGVVTPILVAQMYRKVDFGWAVRTTAFVFLFLLAIANCFLRSALPHKPKPFHIMDFVNPLKEPRFMLVSMACFMIFLGVFLPGNFIVLDAVHHGMNGNLAFYLLAVLNAVSALGRIIAGRVADSIGRFNCMIIVNILSTIFVLAFWIPSKTNAELFVFAAFIGFTSGAFVAMVAAVIGQISDIRQIGVRNGTNFFCVSFAALIGNPIAGALIERDNGGYLYMQIFSGVCFFVGSSLFIAARVVQVGPGLKKI</sequence>
<dbReference type="GO" id="GO:0016020">
    <property type="term" value="C:membrane"/>
    <property type="evidence" value="ECO:0007669"/>
    <property type="project" value="UniProtKB-SubCell"/>
</dbReference>
<dbReference type="PANTHER" id="PTHR11360">
    <property type="entry name" value="MONOCARBOXYLATE TRANSPORTER"/>
    <property type="match status" value="1"/>
</dbReference>
<name>A0A6V8H453_TALPI</name>
<dbReference type="PROSITE" id="PS50850">
    <property type="entry name" value="MFS"/>
    <property type="match status" value="1"/>
</dbReference>
<dbReference type="Gene3D" id="1.20.1250.20">
    <property type="entry name" value="MFS general substrate transporter like domains"/>
    <property type="match status" value="2"/>
</dbReference>
<evidence type="ECO:0000256" key="4">
    <source>
        <dbReference type="ARBA" id="ARBA00022692"/>
    </source>
</evidence>
<feature type="transmembrane region" description="Helical" evidence="8">
    <location>
        <begin position="224"/>
        <end position="243"/>
    </location>
</feature>
<feature type="transmembrane region" description="Helical" evidence="8">
    <location>
        <begin position="131"/>
        <end position="149"/>
    </location>
</feature>
<comment type="caution">
    <text evidence="10">The sequence shown here is derived from an EMBL/GenBank/DDBJ whole genome shotgun (WGS) entry which is preliminary data.</text>
</comment>
<evidence type="ECO:0000256" key="2">
    <source>
        <dbReference type="ARBA" id="ARBA00006727"/>
    </source>
</evidence>
<keyword evidence="11" id="KW-1185">Reference proteome</keyword>
<feature type="transmembrane region" description="Helical" evidence="8">
    <location>
        <begin position="187"/>
        <end position="212"/>
    </location>
</feature>
<feature type="transmembrane region" description="Helical" evidence="8">
    <location>
        <begin position="155"/>
        <end position="175"/>
    </location>
</feature>
<dbReference type="InterPro" id="IPR011701">
    <property type="entry name" value="MFS"/>
</dbReference>
<evidence type="ECO:0000256" key="6">
    <source>
        <dbReference type="ARBA" id="ARBA00023136"/>
    </source>
</evidence>
<dbReference type="GO" id="GO:0022857">
    <property type="term" value="F:transmembrane transporter activity"/>
    <property type="evidence" value="ECO:0007669"/>
    <property type="project" value="InterPro"/>
</dbReference>
<accession>A0A6V8H453</accession>
<feature type="transmembrane region" description="Helical" evidence="8">
    <location>
        <begin position="100"/>
        <end position="119"/>
    </location>
</feature>
<dbReference type="InterPro" id="IPR036259">
    <property type="entry name" value="MFS_trans_sf"/>
</dbReference>
<dbReference type="AlphaFoldDB" id="A0A6V8H453"/>
<evidence type="ECO:0000256" key="5">
    <source>
        <dbReference type="ARBA" id="ARBA00022989"/>
    </source>
</evidence>
<evidence type="ECO:0000259" key="9">
    <source>
        <dbReference type="PROSITE" id="PS50850"/>
    </source>
</evidence>
<keyword evidence="5 8" id="KW-1133">Transmembrane helix</keyword>
<evidence type="ECO:0000256" key="3">
    <source>
        <dbReference type="ARBA" id="ARBA00022448"/>
    </source>
</evidence>
<dbReference type="InterPro" id="IPR050327">
    <property type="entry name" value="Proton-linked_MCT"/>
</dbReference>
<dbReference type="Proteomes" id="UP000053095">
    <property type="component" value="Unassembled WGS sequence"/>
</dbReference>
<comment type="similarity">
    <text evidence="2">Belongs to the major facilitator superfamily. Monocarboxylate porter (TC 2.A.1.13) family.</text>
</comment>
<evidence type="ECO:0000256" key="8">
    <source>
        <dbReference type="SAM" id="Phobius"/>
    </source>
</evidence>
<keyword evidence="6 8" id="KW-0472">Membrane</keyword>
<comment type="subcellular location">
    <subcellularLocation>
        <location evidence="1">Membrane</location>
        <topology evidence="1">Multi-pass membrane protein</topology>
    </subcellularLocation>
</comment>
<keyword evidence="4 8" id="KW-0812">Transmembrane</keyword>
<dbReference type="EMBL" id="DF933813">
    <property type="protein sequence ID" value="GAM35870.1"/>
    <property type="molecule type" value="Genomic_DNA"/>
</dbReference>
<evidence type="ECO:0000256" key="7">
    <source>
        <dbReference type="SAM" id="MobiDB-lite"/>
    </source>
</evidence>
<feature type="region of interest" description="Disordered" evidence="7">
    <location>
        <begin position="1"/>
        <end position="53"/>
    </location>
</feature>
<dbReference type="InterPro" id="IPR020846">
    <property type="entry name" value="MFS_dom"/>
</dbReference>
<keyword evidence="3" id="KW-0813">Transport</keyword>
<feature type="transmembrane region" description="Helical" evidence="8">
    <location>
        <begin position="298"/>
        <end position="317"/>
    </location>
</feature>
<evidence type="ECO:0000313" key="11">
    <source>
        <dbReference type="Proteomes" id="UP000053095"/>
    </source>
</evidence>
<gene>
    <name evidence="10" type="ORF">TCE0_017f04533</name>
</gene>
<feature type="transmembrane region" description="Helical" evidence="8">
    <location>
        <begin position="417"/>
        <end position="442"/>
    </location>
</feature>
<dbReference type="Pfam" id="PF07690">
    <property type="entry name" value="MFS_1"/>
    <property type="match status" value="1"/>
</dbReference>
<feature type="compositionally biased region" description="Polar residues" evidence="7">
    <location>
        <begin position="7"/>
        <end position="18"/>
    </location>
</feature>
<feature type="transmembrane region" description="Helical" evidence="8">
    <location>
        <begin position="264"/>
        <end position="286"/>
    </location>
</feature>
<feature type="transmembrane region" description="Helical" evidence="8">
    <location>
        <begin position="65"/>
        <end position="88"/>
    </location>
</feature>
<proteinExistence type="inferred from homology"/>
<dbReference type="SUPFAM" id="SSF103473">
    <property type="entry name" value="MFS general substrate transporter"/>
    <property type="match status" value="1"/>
</dbReference>
<protein>
    <recommendedName>
        <fullName evidence="9">Major facilitator superfamily (MFS) profile domain-containing protein</fullName>
    </recommendedName>
</protein>
<evidence type="ECO:0000256" key="1">
    <source>
        <dbReference type="ARBA" id="ARBA00004141"/>
    </source>
</evidence>